<dbReference type="Proteomes" id="UP000011115">
    <property type="component" value="Unassembled WGS sequence"/>
</dbReference>
<dbReference type="OrthoDB" id="614712at2759"/>
<dbReference type="HOGENOM" id="CLU_2137941_0_0_1"/>
<dbReference type="EnsemblPlants" id="PGSC0003DMT400078807">
    <property type="protein sequence ID" value="PGSC0003DMT400078807"/>
    <property type="gene ID" value="PGSC0003DMG400030666"/>
</dbReference>
<feature type="compositionally biased region" description="Polar residues" evidence="1">
    <location>
        <begin position="100"/>
        <end position="113"/>
    </location>
</feature>
<evidence type="ECO:0000256" key="2">
    <source>
        <dbReference type="SAM" id="Phobius"/>
    </source>
</evidence>
<dbReference type="GeneID" id="102581791"/>
<evidence type="ECO:0000313" key="4">
    <source>
        <dbReference type="Proteomes" id="UP000011115"/>
    </source>
</evidence>
<sequence>MGWSTQNQTLRCLTYSLLILTISSLSHFTFQAEGRKLLDTHRHNQRVKRDHKLGLGHLDVKKDVVLAVTVKPFRFQQIHKLQMGIRITQSTTTRKRPTTLPMQGTATTQTTSQ</sequence>
<feature type="transmembrane region" description="Helical" evidence="2">
    <location>
        <begin position="12"/>
        <end position="30"/>
    </location>
</feature>
<proteinExistence type="predicted"/>
<reference evidence="4" key="1">
    <citation type="journal article" date="2011" name="Nature">
        <title>Genome sequence and analysis of the tuber crop potato.</title>
        <authorList>
            <consortium name="The Potato Genome Sequencing Consortium"/>
        </authorList>
    </citation>
    <scope>NUCLEOTIDE SEQUENCE [LARGE SCALE GENOMIC DNA]</scope>
    <source>
        <strain evidence="4">cv. DM1-3 516 R44</strain>
    </source>
</reference>
<accession>M1D0S0</accession>
<keyword evidence="2" id="KW-0812">Transmembrane</keyword>
<dbReference type="AlphaFoldDB" id="M1D0S0"/>
<dbReference type="RefSeq" id="XP_015169076.1">
    <property type="nucleotide sequence ID" value="XM_015313590.1"/>
</dbReference>
<keyword evidence="4" id="KW-1185">Reference proteome</keyword>
<protein>
    <submittedName>
        <fullName evidence="3">EPIDERMAL PATTERNING FACTOR 2</fullName>
    </submittedName>
</protein>
<dbReference type="Gramene" id="PGSC0003DMT400078807">
    <property type="protein sequence ID" value="PGSC0003DMT400078807"/>
    <property type="gene ID" value="PGSC0003DMG400030666"/>
</dbReference>
<organism evidence="3 4">
    <name type="scientific">Solanum tuberosum</name>
    <name type="common">Potato</name>
    <dbReference type="NCBI Taxonomy" id="4113"/>
    <lineage>
        <taxon>Eukaryota</taxon>
        <taxon>Viridiplantae</taxon>
        <taxon>Streptophyta</taxon>
        <taxon>Embryophyta</taxon>
        <taxon>Tracheophyta</taxon>
        <taxon>Spermatophyta</taxon>
        <taxon>Magnoliopsida</taxon>
        <taxon>eudicotyledons</taxon>
        <taxon>Gunneridae</taxon>
        <taxon>Pentapetalae</taxon>
        <taxon>asterids</taxon>
        <taxon>lamiids</taxon>
        <taxon>Solanales</taxon>
        <taxon>Solanaceae</taxon>
        <taxon>Solanoideae</taxon>
        <taxon>Solaneae</taxon>
        <taxon>Solanum</taxon>
    </lineage>
</organism>
<evidence type="ECO:0000313" key="3">
    <source>
        <dbReference type="EnsemblPlants" id="PGSC0003DMT400078807"/>
    </source>
</evidence>
<keyword evidence="2" id="KW-0472">Membrane</keyword>
<evidence type="ECO:0000256" key="1">
    <source>
        <dbReference type="SAM" id="MobiDB-lite"/>
    </source>
</evidence>
<reference evidence="3" key="2">
    <citation type="submission" date="2015-06" db="UniProtKB">
        <authorList>
            <consortium name="EnsemblPlants"/>
        </authorList>
    </citation>
    <scope>IDENTIFICATION</scope>
    <source>
        <strain evidence="3">DM1-3 516 R44</strain>
    </source>
</reference>
<gene>
    <name evidence="3" type="primary">LOC102581791</name>
</gene>
<name>M1D0S0_SOLTU</name>
<dbReference type="ExpressionAtlas" id="M1D0S0">
    <property type="expression patterns" value="baseline"/>
</dbReference>
<feature type="region of interest" description="Disordered" evidence="1">
    <location>
        <begin position="89"/>
        <end position="113"/>
    </location>
</feature>
<keyword evidence="2" id="KW-1133">Transmembrane helix</keyword>